<evidence type="ECO:0000313" key="2">
    <source>
        <dbReference type="EMBL" id="AQZ63347.1"/>
    </source>
</evidence>
<evidence type="ECO:0000259" key="1">
    <source>
        <dbReference type="PROSITE" id="PS50995"/>
    </source>
</evidence>
<dbReference type="KEGG" id="noa:BKM31_19450"/>
<keyword evidence="3" id="KW-1185">Reference proteome</keyword>
<dbReference type="InterPro" id="IPR036390">
    <property type="entry name" value="WH_DNA-bd_sf"/>
</dbReference>
<accession>A0A1U9ZZI8</accession>
<organism evidence="2 3">
    <name type="scientific">[Actinomadura] parvosata subsp. kistnae</name>
    <dbReference type="NCBI Taxonomy" id="1909395"/>
    <lineage>
        <taxon>Bacteria</taxon>
        <taxon>Bacillati</taxon>
        <taxon>Actinomycetota</taxon>
        <taxon>Actinomycetes</taxon>
        <taxon>Streptosporangiales</taxon>
        <taxon>Streptosporangiaceae</taxon>
        <taxon>Nonomuraea</taxon>
    </lineage>
</organism>
<feature type="domain" description="HTH marR-type" evidence="1">
    <location>
        <begin position="7"/>
        <end position="139"/>
    </location>
</feature>
<dbReference type="InterPro" id="IPR036388">
    <property type="entry name" value="WH-like_DNA-bd_sf"/>
</dbReference>
<dbReference type="Pfam" id="PF12802">
    <property type="entry name" value="MarR_2"/>
    <property type="match status" value="1"/>
</dbReference>
<dbReference type="OrthoDB" id="3177763at2"/>
<dbReference type="InterPro" id="IPR000835">
    <property type="entry name" value="HTH_MarR-typ"/>
</dbReference>
<dbReference type="RefSeq" id="WP_080039521.1">
    <property type="nucleotide sequence ID" value="NZ_CP017717.1"/>
</dbReference>
<dbReference type="PANTHER" id="PTHR33164:SF43">
    <property type="entry name" value="HTH-TYPE TRANSCRIPTIONAL REPRESSOR YETL"/>
    <property type="match status" value="1"/>
</dbReference>
<dbReference type="PROSITE" id="PS50995">
    <property type="entry name" value="HTH_MARR_2"/>
    <property type="match status" value="1"/>
</dbReference>
<dbReference type="STRING" id="1909395.BKM31_19450"/>
<dbReference type="SMART" id="SM00347">
    <property type="entry name" value="HTH_MARR"/>
    <property type="match status" value="1"/>
</dbReference>
<dbReference type="AlphaFoldDB" id="A0A1U9ZZI8"/>
<proteinExistence type="predicted"/>
<dbReference type="PANTHER" id="PTHR33164">
    <property type="entry name" value="TRANSCRIPTIONAL REGULATOR, MARR FAMILY"/>
    <property type="match status" value="1"/>
</dbReference>
<dbReference type="SUPFAM" id="SSF46785">
    <property type="entry name" value="Winged helix' DNA-binding domain"/>
    <property type="match status" value="1"/>
</dbReference>
<gene>
    <name evidence="2" type="ORF">BKM31_19450</name>
</gene>
<evidence type="ECO:0000313" key="3">
    <source>
        <dbReference type="Proteomes" id="UP000190797"/>
    </source>
</evidence>
<dbReference type="GO" id="GO:0006950">
    <property type="term" value="P:response to stress"/>
    <property type="evidence" value="ECO:0007669"/>
    <property type="project" value="TreeGrafter"/>
</dbReference>
<reference evidence="3" key="1">
    <citation type="journal article" date="2017" name="Med. Chem. Commun.">
        <title>Nonomuraea sp. ATCC 55076 harbours the largest actinomycete chromosome to date and the kistamicin biosynthetic gene cluster.</title>
        <authorList>
            <person name="Nazari B."/>
            <person name="Forneris C.C."/>
            <person name="Gibson M.I."/>
            <person name="Moon K."/>
            <person name="Schramma K.R."/>
            <person name="Seyedsayamdost M.R."/>
        </authorList>
    </citation>
    <scope>NUCLEOTIDE SEQUENCE [LARGE SCALE GENOMIC DNA]</scope>
    <source>
        <strain evidence="3">ATCC 55076</strain>
    </source>
</reference>
<protein>
    <submittedName>
        <fullName evidence="2">MarR family transcriptional regulator</fullName>
    </submittedName>
</protein>
<dbReference type="Proteomes" id="UP000190797">
    <property type="component" value="Chromosome"/>
</dbReference>
<sequence length="151" mass="16794">MSDVPVEEYVCTRIRRAEQALMAHHESVLRGYELTMTQYTVLLTLSRGGGMSGAQLARACGVTQQSMATVLTGMQNKGLIDRQPSPVHAKVMIATLTPAGRDLLDRAYQEVIVLERALTDRFTPDERDLFCEFLDRATATLIEQTPTTRAH</sequence>
<dbReference type="InterPro" id="IPR039422">
    <property type="entry name" value="MarR/SlyA-like"/>
</dbReference>
<dbReference type="GO" id="GO:0003700">
    <property type="term" value="F:DNA-binding transcription factor activity"/>
    <property type="evidence" value="ECO:0007669"/>
    <property type="project" value="InterPro"/>
</dbReference>
<name>A0A1U9ZZI8_9ACTN</name>
<dbReference type="Gene3D" id="1.10.10.10">
    <property type="entry name" value="Winged helix-like DNA-binding domain superfamily/Winged helix DNA-binding domain"/>
    <property type="match status" value="1"/>
</dbReference>
<dbReference type="EMBL" id="CP017717">
    <property type="protein sequence ID" value="AQZ63347.1"/>
    <property type="molecule type" value="Genomic_DNA"/>
</dbReference>